<dbReference type="HOGENOM" id="CLU_3083517_0_0_3"/>
<organism evidence="2 3">
    <name type="scientific">Prochlorococcus marinus subsp. pastoris (strain CCMP1986 / NIES-2087 / MED4)</name>
    <dbReference type="NCBI Taxonomy" id="59919"/>
    <lineage>
        <taxon>Bacteria</taxon>
        <taxon>Bacillati</taxon>
        <taxon>Cyanobacteriota</taxon>
        <taxon>Cyanophyceae</taxon>
        <taxon>Synechococcales</taxon>
        <taxon>Prochlorococcaceae</taxon>
        <taxon>Prochlorococcus</taxon>
    </lineage>
</organism>
<evidence type="ECO:0000256" key="1">
    <source>
        <dbReference type="SAM" id="Phobius"/>
    </source>
</evidence>
<dbReference type="Proteomes" id="UP000001026">
    <property type="component" value="Chromosome"/>
</dbReference>
<dbReference type="KEGG" id="pmm:PMM1902"/>
<gene>
    <name evidence="2" type="ordered locus">PMM1902</name>
</gene>
<name>A8WIC1_PROMP</name>
<dbReference type="AlphaFoldDB" id="A8WIC1"/>
<evidence type="ECO:0000313" key="2">
    <source>
        <dbReference type="EMBL" id="CAP16406.1"/>
    </source>
</evidence>
<keyword evidence="1" id="KW-1133">Transmembrane helix</keyword>
<accession>A8WIC1</accession>
<dbReference type="STRING" id="59919.PMM1902"/>
<reference evidence="2 3" key="1">
    <citation type="journal article" date="2003" name="Nature">
        <title>Genome divergence in two Prochlorococcus ecotypes reflects oceanic niche differentiation.</title>
        <authorList>
            <person name="Rocap G."/>
            <person name="Larimer F.W."/>
            <person name="Lamerdin J.E."/>
            <person name="Malfatti S."/>
            <person name="Chain P."/>
            <person name="Ahlgren N.A."/>
            <person name="Arellano A."/>
            <person name="Coleman M."/>
            <person name="Hauser L."/>
            <person name="Hess W.R."/>
            <person name="Johnson Z.I."/>
            <person name="Land M.L."/>
            <person name="Lindell D."/>
            <person name="Post A.F."/>
            <person name="Regala W."/>
            <person name="Shah M."/>
            <person name="Shaw S.L."/>
            <person name="Steglich C."/>
            <person name="Sullivan M.B."/>
            <person name="Ting C.S."/>
            <person name="Tolonen A."/>
            <person name="Webb E.A."/>
            <person name="Zinser E.R."/>
            <person name="Chisholm S.W."/>
        </authorList>
    </citation>
    <scope>NUCLEOTIDE SEQUENCE [LARGE SCALE GENOMIC DNA]</scope>
    <source>
        <strain evidence="3">CCMP1986 / NIES-2087 / MED4</strain>
    </source>
</reference>
<proteinExistence type="predicted"/>
<protein>
    <submittedName>
        <fullName evidence="2">Uncharacterized protein</fullName>
    </submittedName>
</protein>
<feature type="transmembrane region" description="Helical" evidence="1">
    <location>
        <begin position="33"/>
        <end position="53"/>
    </location>
</feature>
<sequence>MLKLLRHFKNMTNYIDRLKAKLKIKKFDPDQPINAWLFVLILNIVGFAGYFYLKINDIHLGD</sequence>
<keyword evidence="1" id="KW-0472">Membrane</keyword>
<keyword evidence="1" id="KW-0812">Transmembrane</keyword>
<dbReference type="EMBL" id="BX548174">
    <property type="protein sequence ID" value="CAP16406.1"/>
    <property type="molecule type" value="Genomic_DNA"/>
</dbReference>
<evidence type="ECO:0000313" key="3">
    <source>
        <dbReference type="Proteomes" id="UP000001026"/>
    </source>
</evidence>